<dbReference type="PROSITE" id="PS51462">
    <property type="entry name" value="NUDIX"/>
    <property type="match status" value="1"/>
</dbReference>
<dbReference type="CDD" id="cd03676">
    <property type="entry name" value="NUDIX_Tnr3_like"/>
    <property type="match status" value="1"/>
</dbReference>
<keyword evidence="3" id="KW-1185">Reference proteome</keyword>
<reference evidence="2" key="1">
    <citation type="journal article" date="2020" name="Stud. Mycol.">
        <title>101 Dothideomycetes genomes: a test case for predicting lifestyles and emergence of pathogens.</title>
        <authorList>
            <person name="Haridas S."/>
            <person name="Albert R."/>
            <person name="Binder M."/>
            <person name="Bloem J."/>
            <person name="Labutti K."/>
            <person name="Salamov A."/>
            <person name="Andreopoulos B."/>
            <person name="Baker S."/>
            <person name="Barry K."/>
            <person name="Bills G."/>
            <person name="Bluhm B."/>
            <person name="Cannon C."/>
            <person name="Castanera R."/>
            <person name="Culley D."/>
            <person name="Daum C."/>
            <person name="Ezra D."/>
            <person name="Gonzalez J."/>
            <person name="Henrissat B."/>
            <person name="Kuo A."/>
            <person name="Liang C."/>
            <person name="Lipzen A."/>
            <person name="Lutzoni F."/>
            <person name="Magnuson J."/>
            <person name="Mondo S."/>
            <person name="Nolan M."/>
            <person name="Ohm R."/>
            <person name="Pangilinan J."/>
            <person name="Park H.-J."/>
            <person name="Ramirez L."/>
            <person name="Alfaro M."/>
            <person name="Sun H."/>
            <person name="Tritt A."/>
            <person name="Yoshinaga Y."/>
            <person name="Zwiers L.-H."/>
            <person name="Turgeon B."/>
            <person name="Goodwin S."/>
            <person name="Spatafora J."/>
            <person name="Crous P."/>
            <person name="Grigoriev I."/>
        </authorList>
    </citation>
    <scope>NUCLEOTIDE SEQUENCE</scope>
    <source>
        <strain evidence="2">CBS 122368</strain>
    </source>
</reference>
<dbReference type="OrthoDB" id="10261522at2759"/>
<dbReference type="InterPro" id="IPR015797">
    <property type="entry name" value="NUDIX_hydrolase-like_dom_sf"/>
</dbReference>
<dbReference type="RefSeq" id="XP_033684179.1">
    <property type="nucleotide sequence ID" value="XM_033833315.1"/>
</dbReference>
<dbReference type="InterPro" id="IPR000086">
    <property type="entry name" value="NUDIX_hydrolase_dom"/>
</dbReference>
<evidence type="ECO:0000259" key="1">
    <source>
        <dbReference type="PROSITE" id="PS51462"/>
    </source>
</evidence>
<dbReference type="Proteomes" id="UP000800094">
    <property type="component" value="Unassembled WGS sequence"/>
</dbReference>
<dbReference type="SUPFAM" id="SSF55811">
    <property type="entry name" value="Nudix"/>
    <property type="match status" value="1"/>
</dbReference>
<organism evidence="2 3">
    <name type="scientific">Trematosphaeria pertusa</name>
    <dbReference type="NCBI Taxonomy" id="390896"/>
    <lineage>
        <taxon>Eukaryota</taxon>
        <taxon>Fungi</taxon>
        <taxon>Dikarya</taxon>
        <taxon>Ascomycota</taxon>
        <taxon>Pezizomycotina</taxon>
        <taxon>Dothideomycetes</taxon>
        <taxon>Pleosporomycetidae</taxon>
        <taxon>Pleosporales</taxon>
        <taxon>Massarineae</taxon>
        <taxon>Trematosphaeriaceae</taxon>
        <taxon>Trematosphaeria</taxon>
    </lineage>
</organism>
<sequence length="325" mass="36594">MARPKTYLDLLKAVDSFPYIDIARTPNDDHEESSYYQLLLPSDPRPHGYMLPSVVKKIPWTSDFEVSHDCPRTVQVLDKSHGRDTAAACNQAFASVIARAIESGAFATLGRPFREDYKILGAKYPSVQLLRAAAPLFGVCCRGAHMTAYVRTDEGMKIWVPRRSAHLFTYPRMLDTTVAGGVRAEESPFECIVHESDEEASLPTDFVRKHARACSATTYVEQRNSGFGGEFGLMVPVCLYLYDIELPFDIVPTPRDDEVEEFYLWDVDRVKKALANEEFKTNCAAVMIDFFIRHGIITDENESDYLEIISRLHRALPVPTSPTAT</sequence>
<dbReference type="FunFam" id="3.90.79.10:FF:000019">
    <property type="entry name" value="Thiamin pyrophosphokinase, putative"/>
    <property type="match status" value="1"/>
</dbReference>
<protein>
    <recommendedName>
        <fullName evidence="1">Nudix hydrolase domain-containing protein</fullName>
    </recommendedName>
</protein>
<gene>
    <name evidence="2" type="ORF">BU26DRAFT_564838</name>
</gene>
<dbReference type="PANTHER" id="PTHR13622">
    <property type="entry name" value="THIAMIN PYROPHOSPHOKINASE"/>
    <property type="match status" value="1"/>
</dbReference>
<proteinExistence type="predicted"/>
<dbReference type="AlphaFoldDB" id="A0A6A6IF20"/>
<dbReference type="Pfam" id="PF00293">
    <property type="entry name" value="NUDIX"/>
    <property type="match status" value="1"/>
</dbReference>
<accession>A0A6A6IF20</accession>
<dbReference type="Gene3D" id="3.90.79.10">
    <property type="entry name" value="Nucleoside Triphosphate Pyrophosphohydrolase"/>
    <property type="match status" value="1"/>
</dbReference>
<dbReference type="GO" id="GO:0044715">
    <property type="term" value="F:8-oxo-dGDP phosphatase activity"/>
    <property type="evidence" value="ECO:0007669"/>
    <property type="project" value="TreeGrafter"/>
</dbReference>
<feature type="domain" description="Nudix hydrolase" evidence="1">
    <location>
        <begin position="141"/>
        <end position="287"/>
    </location>
</feature>
<dbReference type="PANTHER" id="PTHR13622:SF8">
    <property type="entry name" value="THIAMIN PYROPHOSPHOKINASE 1"/>
    <property type="match status" value="1"/>
</dbReference>
<dbReference type="GeneID" id="54586645"/>
<evidence type="ECO:0000313" key="2">
    <source>
        <dbReference type="EMBL" id="KAF2249175.1"/>
    </source>
</evidence>
<evidence type="ECO:0000313" key="3">
    <source>
        <dbReference type="Proteomes" id="UP000800094"/>
    </source>
</evidence>
<name>A0A6A6IF20_9PLEO</name>
<dbReference type="EMBL" id="ML987195">
    <property type="protein sequence ID" value="KAF2249175.1"/>
    <property type="molecule type" value="Genomic_DNA"/>
</dbReference>